<dbReference type="RefSeq" id="WP_053434800.1">
    <property type="nucleotide sequence ID" value="NZ_LGUF01000007.1"/>
</dbReference>
<dbReference type="PATRIC" id="fig|1459.3.peg.2547"/>
<dbReference type="EMBL" id="LGUF01000007">
    <property type="protein sequence ID" value="KON87446.1"/>
    <property type="molecule type" value="Genomic_DNA"/>
</dbReference>
<evidence type="ECO:0000313" key="2">
    <source>
        <dbReference type="Proteomes" id="UP000037109"/>
    </source>
</evidence>
<name>A0A0M0GDF8_SPOGL</name>
<reference evidence="2" key="1">
    <citation type="submission" date="2015-07" db="EMBL/GenBank/DDBJ databases">
        <title>Fjat-10036 dsm4.</title>
        <authorList>
            <person name="Liu B."/>
            <person name="Wang J."/>
            <person name="Zhu Y."/>
            <person name="Liu G."/>
            <person name="Chen Q."/>
            <person name="Chen Z."/>
            <person name="Lan J."/>
            <person name="Che J."/>
            <person name="Ge C."/>
            <person name="Shi H."/>
            <person name="Pan Z."/>
            <person name="Liu X."/>
        </authorList>
    </citation>
    <scope>NUCLEOTIDE SEQUENCE [LARGE SCALE GENOMIC DNA]</scope>
    <source>
        <strain evidence="2">DSM 4</strain>
    </source>
</reference>
<gene>
    <name evidence="1" type="ORF">AF332_11820</name>
</gene>
<proteinExistence type="predicted"/>
<evidence type="ECO:0000313" key="1">
    <source>
        <dbReference type="EMBL" id="KON87446.1"/>
    </source>
</evidence>
<accession>A0A0M0GDF8</accession>
<keyword evidence="2" id="KW-1185">Reference proteome</keyword>
<dbReference type="AlphaFoldDB" id="A0A0M0GDF8"/>
<protein>
    <submittedName>
        <fullName evidence="1">Uncharacterized protein</fullName>
    </submittedName>
</protein>
<dbReference type="Proteomes" id="UP000037109">
    <property type="component" value="Unassembled WGS sequence"/>
</dbReference>
<dbReference type="STRING" id="1459.AF332_11820"/>
<comment type="caution">
    <text evidence="1">The sequence shown here is derived from an EMBL/GenBank/DDBJ whole genome shotgun (WGS) entry which is preliminary data.</text>
</comment>
<sequence>MEMVKELSAQVHVDRATLVFVKITEMIFEIKKDRNEEYSGAKYVNSDDVLNSLNNNFKVVVLNKKDQLIHKNF</sequence>
<organism evidence="1 2">
    <name type="scientific">Sporosarcina globispora</name>
    <name type="common">Bacillus globisporus</name>
    <dbReference type="NCBI Taxonomy" id="1459"/>
    <lineage>
        <taxon>Bacteria</taxon>
        <taxon>Bacillati</taxon>
        <taxon>Bacillota</taxon>
        <taxon>Bacilli</taxon>
        <taxon>Bacillales</taxon>
        <taxon>Caryophanaceae</taxon>
        <taxon>Sporosarcina</taxon>
    </lineage>
</organism>